<protein>
    <submittedName>
        <fullName evidence="2">Uncharacterized protein</fullName>
    </submittedName>
</protein>
<accession>A0A512HNL4</accession>
<dbReference type="Pfam" id="PF03616">
    <property type="entry name" value="Glt_symporter"/>
    <property type="match status" value="1"/>
</dbReference>
<dbReference type="InterPro" id="IPR004445">
    <property type="entry name" value="GltS"/>
</dbReference>
<dbReference type="Proteomes" id="UP000321717">
    <property type="component" value="Unassembled WGS sequence"/>
</dbReference>
<evidence type="ECO:0000313" key="2">
    <source>
        <dbReference type="EMBL" id="GEO87042.1"/>
    </source>
</evidence>
<dbReference type="GO" id="GO:0015813">
    <property type="term" value="P:L-glutamate transmembrane transport"/>
    <property type="evidence" value="ECO:0007669"/>
    <property type="project" value="InterPro"/>
</dbReference>
<sequence>MLASVFMLLQNALMGRKHEAAVISAAFLGIRLDSTATAIANRIIVTQQYGAAHRAVIVVPLVCGFFIDIVDALIISLFAS</sequence>
<evidence type="ECO:0000256" key="1">
    <source>
        <dbReference type="SAM" id="Phobius"/>
    </source>
</evidence>
<dbReference type="GO" id="GO:0015501">
    <property type="term" value="F:glutamate:sodium symporter activity"/>
    <property type="evidence" value="ECO:0007669"/>
    <property type="project" value="InterPro"/>
</dbReference>
<keyword evidence="1" id="KW-0472">Membrane</keyword>
<organism evidence="2 3">
    <name type="scientific">Ciceribacter naphthalenivorans</name>
    <dbReference type="NCBI Taxonomy" id="1118451"/>
    <lineage>
        <taxon>Bacteria</taxon>
        <taxon>Pseudomonadati</taxon>
        <taxon>Pseudomonadota</taxon>
        <taxon>Alphaproteobacteria</taxon>
        <taxon>Hyphomicrobiales</taxon>
        <taxon>Rhizobiaceae</taxon>
        <taxon>Ciceribacter</taxon>
    </lineage>
</organism>
<name>A0A512HNL4_9HYPH</name>
<proteinExistence type="predicted"/>
<dbReference type="PANTHER" id="PTHR36178">
    <property type="entry name" value="SLR0625 PROTEIN"/>
    <property type="match status" value="1"/>
</dbReference>
<reference evidence="2 3" key="1">
    <citation type="submission" date="2019-07" db="EMBL/GenBank/DDBJ databases">
        <title>Whole genome shotgun sequence of Rhizobium naphthalenivorans NBRC 107585.</title>
        <authorList>
            <person name="Hosoyama A."/>
            <person name="Uohara A."/>
            <person name="Ohji S."/>
            <person name="Ichikawa N."/>
        </authorList>
    </citation>
    <scope>NUCLEOTIDE SEQUENCE [LARGE SCALE GENOMIC DNA]</scope>
    <source>
        <strain evidence="2 3">NBRC 107585</strain>
    </source>
</reference>
<dbReference type="PANTHER" id="PTHR36178:SF1">
    <property type="entry name" value="SODIUM_GLUTAMATE SYMPORTER"/>
    <property type="match status" value="1"/>
</dbReference>
<gene>
    <name evidence="2" type="ORF">RNA01_39740</name>
</gene>
<keyword evidence="1" id="KW-0812">Transmembrane</keyword>
<dbReference type="GO" id="GO:0016020">
    <property type="term" value="C:membrane"/>
    <property type="evidence" value="ECO:0007669"/>
    <property type="project" value="InterPro"/>
</dbReference>
<keyword evidence="1" id="KW-1133">Transmembrane helix</keyword>
<feature type="transmembrane region" description="Helical" evidence="1">
    <location>
        <begin position="54"/>
        <end position="79"/>
    </location>
</feature>
<dbReference type="EMBL" id="BJZP01000029">
    <property type="protein sequence ID" value="GEO87042.1"/>
    <property type="molecule type" value="Genomic_DNA"/>
</dbReference>
<dbReference type="AlphaFoldDB" id="A0A512HNL4"/>
<keyword evidence="3" id="KW-1185">Reference proteome</keyword>
<comment type="caution">
    <text evidence="2">The sequence shown here is derived from an EMBL/GenBank/DDBJ whole genome shotgun (WGS) entry which is preliminary data.</text>
</comment>
<evidence type="ECO:0000313" key="3">
    <source>
        <dbReference type="Proteomes" id="UP000321717"/>
    </source>
</evidence>